<sequence length="118" mass="12887">MKMMSDSPSINVSVDMTDDCAYIRLSSNPIRRSISVTDAVVVDVDEFHMVVGIEVLELGAELPFADLVERFHVHSDVVEILRKIRPSVSGFLSLTQSSEAVRAGSMLRAADVSPQHTG</sequence>
<evidence type="ECO:0000313" key="2">
    <source>
        <dbReference type="Proteomes" id="UP001183176"/>
    </source>
</evidence>
<comment type="caution">
    <text evidence="1">The sequence shown here is derived from an EMBL/GenBank/DDBJ whole genome shotgun (WGS) entry which is preliminary data.</text>
</comment>
<dbReference type="InterPro" id="IPR019270">
    <property type="entry name" value="DUF2283"/>
</dbReference>
<keyword evidence="2" id="KW-1185">Reference proteome</keyword>
<dbReference type="RefSeq" id="WP_311425466.1">
    <property type="nucleotide sequence ID" value="NZ_JAVREH010000088.1"/>
</dbReference>
<dbReference type="EMBL" id="JAVREH010000088">
    <property type="protein sequence ID" value="MDT0264327.1"/>
    <property type="molecule type" value="Genomic_DNA"/>
</dbReference>
<name>A0ABU2JH64_9ACTN</name>
<dbReference type="Pfam" id="PF10049">
    <property type="entry name" value="DUF2283"/>
    <property type="match status" value="1"/>
</dbReference>
<reference evidence="2" key="1">
    <citation type="submission" date="2023-07" db="EMBL/GenBank/DDBJ databases">
        <title>30 novel species of actinomycetes from the DSMZ collection.</title>
        <authorList>
            <person name="Nouioui I."/>
        </authorList>
    </citation>
    <scope>NUCLEOTIDE SEQUENCE [LARGE SCALE GENOMIC DNA]</scope>
    <source>
        <strain evidence="2">DSM 44399</strain>
    </source>
</reference>
<evidence type="ECO:0000313" key="1">
    <source>
        <dbReference type="EMBL" id="MDT0264327.1"/>
    </source>
</evidence>
<accession>A0ABU2JH64</accession>
<dbReference type="Proteomes" id="UP001183176">
    <property type="component" value="Unassembled WGS sequence"/>
</dbReference>
<gene>
    <name evidence="1" type="ORF">RM423_23480</name>
</gene>
<protein>
    <submittedName>
        <fullName evidence="1">DUF2283 domain-containing protein</fullName>
    </submittedName>
</protein>
<organism evidence="1 2">
    <name type="scientific">Jatrophihabitans lederbergiae</name>
    <dbReference type="NCBI Taxonomy" id="3075547"/>
    <lineage>
        <taxon>Bacteria</taxon>
        <taxon>Bacillati</taxon>
        <taxon>Actinomycetota</taxon>
        <taxon>Actinomycetes</taxon>
        <taxon>Jatrophihabitantales</taxon>
        <taxon>Jatrophihabitantaceae</taxon>
        <taxon>Jatrophihabitans</taxon>
    </lineage>
</organism>
<proteinExistence type="predicted"/>